<evidence type="ECO:0000313" key="3">
    <source>
        <dbReference type="Proteomes" id="UP001500831"/>
    </source>
</evidence>
<evidence type="ECO:0000259" key="1">
    <source>
        <dbReference type="Pfam" id="PF03118"/>
    </source>
</evidence>
<dbReference type="EMBL" id="BAAAVI010000011">
    <property type="protein sequence ID" value="GAA2861236.1"/>
    <property type="molecule type" value="Genomic_DNA"/>
</dbReference>
<dbReference type="Gene3D" id="1.10.150.20">
    <property type="entry name" value="5' to 3' exonuclease, C-terminal subdomain"/>
    <property type="match status" value="1"/>
</dbReference>
<evidence type="ECO:0000313" key="2">
    <source>
        <dbReference type="EMBL" id="GAA2861236.1"/>
    </source>
</evidence>
<feature type="domain" description="RNA polymerase alpha subunit C-terminal" evidence="1">
    <location>
        <begin position="10"/>
        <end position="66"/>
    </location>
</feature>
<protein>
    <recommendedName>
        <fullName evidence="1">RNA polymerase alpha subunit C-terminal domain-containing protein</fullName>
    </recommendedName>
</protein>
<dbReference type="SUPFAM" id="SSF47789">
    <property type="entry name" value="C-terminal domain of RNA polymerase alpha subunit"/>
    <property type="match status" value="1"/>
</dbReference>
<proteinExistence type="predicted"/>
<dbReference type="Pfam" id="PF03118">
    <property type="entry name" value="RNA_pol_A_CTD"/>
    <property type="match status" value="1"/>
</dbReference>
<reference evidence="3" key="1">
    <citation type="journal article" date="2019" name="Int. J. Syst. Evol. Microbiol.">
        <title>The Global Catalogue of Microorganisms (GCM) 10K type strain sequencing project: providing services to taxonomists for standard genome sequencing and annotation.</title>
        <authorList>
            <consortium name="The Broad Institute Genomics Platform"/>
            <consortium name="The Broad Institute Genome Sequencing Center for Infectious Disease"/>
            <person name="Wu L."/>
            <person name="Ma J."/>
        </authorList>
    </citation>
    <scope>NUCLEOTIDE SEQUENCE [LARGE SCALE GENOMIC DNA]</scope>
    <source>
        <strain evidence="3">JCM 6242</strain>
    </source>
</reference>
<gene>
    <name evidence="2" type="ORF">GCM10010517_19880</name>
</gene>
<keyword evidence="3" id="KW-1185">Reference proteome</keyword>
<name>A0ABP6IBB9_9ACTN</name>
<organism evidence="2 3">
    <name type="scientific">Streptosporangium fragile</name>
    <dbReference type="NCBI Taxonomy" id="46186"/>
    <lineage>
        <taxon>Bacteria</taxon>
        <taxon>Bacillati</taxon>
        <taxon>Actinomycetota</taxon>
        <taxon>Actinomycetes</taxon>
        <taxon>Streptosporangiales</taxon>
        <taxon>Streptosporangiaceae</taxon>
        <taxon>Streptosporangium</taxon>
    </lineage>
</organism>
<dbReference type="Proteomes" id="UP001500831">
    <property type="component" value="Unassembled WGS sequence"/>
</dbReference>
<accession>A0ABP6IBB9</accession>
<sequence>MVTDAALRRNEALPIEELDLTVRSYNRLKREGIHTCGELAAHSDEELLAIAGIGRESVEEIKQRLADVDLSLRPHDVPRTRATFVDMICTVAFHPGGHLLAVAGADHAAWSWEGPSPTFVTFPLPHLAPGGRGR</sequence>
<comment type="caution">
    <text evidence="2">The sequence shown here is derived from an EMBL/GenBank/DDBJ whole genome shotgun (WGS) entry which is preliminary data.</text>
</comment>
<dbReference type="InterPro" id="IPR011260">
    <property type="entry name" value="RNAP_asu_C"/>
</dbReference>